<dbReference type="Proteomes" id="UP000700596">
    <property type="component" value="Unassembled WGS sequence"/>
</dbReference>
<gene>
    <name evidence="2" type="ORF">B0J11DRAFT_243799</name>
</gene>
<comment type="caution">
    <text evidence="2">The sequence shown here is derived from an EMBL/GenBank/DDBJ whole genome shotgun (WGS) entry which is preliminary data.</text>
</comment>
<evidence type="ECO:0000256" key="1">
    <source>
        <dbReference type="SAM" id="MobiDB-lite"/>
    </source>
</evidence>
<organism evidence="2 3">
    <name type="scientific">Dendryphion nanum</name>
    <dbReference type="NCBI Taxonomy" id="256645"/>
    <lineage>
        <taxon>Eukaryota</taxon>
        <taxon>Fungi</taxon>
        <taxon>Dikarya</taxon>
        <taxon>Ascomycota</taxon>
        <taxon>Pezizomycotina</taxon>
        <taxon>Dothideomycetes</taxon>
        <taxon>Pleosporomycetidae</taxon>
        <taxon>Pleosporales</taxon>
        <taxon>Torulaceae</taxon>
        <taxon>Dendryphion</taxon>
    </lineage>
</organism>
<reference evidence="2" key="1">
    <citation type="journal article" date="2021" name="Nat. Commun.">
        <title>Genetic determinants of endophytism in the Arabidopsis root mycobiome.</title>
        <authorList>
            <person name="Mesny F."/>
            <person name="Miyauchi S."/>
            <person name="Thiergart T."/>
            <person name="Pickel B."/>
            <person name="Atanasova L."/>
            <person name="Karlsson M."/>
            <person name="Huettel B."/>
            <person name="Barry K.W."/>
            <person name="Haridas S."/>
            <person name="Chen C."/>
            <person name="Bauer D."/>
            <person name="Andreopoulos W."/>
            <person name="Pangilinan J."/>
            <person name="LaButti K."/>
            <person name="Riley R."/>
            <person name="Lipzen A."/>
            <person name="Clum A."/>
            <person name="Drula E."/>
            <person name="Henrissat B."/>
            <person name="Kohler A."/>
            <person name="Grigoriev I.V."/>
            <person name="Martin F.M."/>
            <person name="Hacquard S."/>
        </authorList>
    </citation>
    <scope>NUCLEOTIDE SEQUENCE</scope>
    <source>
        <strain evidence="2">MPI-CAGE-CH-0243</strain>
    </source>
</reference>
<feature type="compositionally biased region" description="Acidic residues" evidence="1">
    <location>
        <begin position="221"/>
        <end position="233"/>
    </location>
</feature>
<evidence type="ECO:0000313" key="3">
    <source>
        <dbReference type="Proteomes" id="UP000700596"/>
    </source>
</evidence>
<dbReference type="OrthoDB" id="3801492at2759"/>
<dbReference type="EMBL" id="JAGMWT010000004">
    <property type="protein sequence ID" value="KAH7130087.1"/>
    <property type="molecule type" value="Genomic_DNA"/>
</dbReference>
<feature type="compositionally biased region" description="Basic and acidic residues" evidence="1">
    <location>
        <begin position="163"/>
        <end position="182"/>
    </location>
</feature>
<feature type="compositionally biased region" description="Polar residues" evidence="1">
    <location>
        <begin position="295"/>
        <end position="310"/>
    </location>
</feature>
<feature type="region of interest" description="Disordered" evidence="1">
    <location>
        <begin position="1"/>
        <end position="21"/>
    </location>
</feature>
<protein>
    <submittedName>
        <fullName evidence="2">Uncharacterized protein</fullName>
    </submittedName>
</protein>
<accession>A0A9P9E3J7</accession>
<proteinExistence type="predicted"/>
<sequence length="603" mass="67542">MIPQRHPMPEAPLTPLRRRHSSDDVSLFLPYELEDIPQIPSPAGSFANDLGDRGMRHNSHVNTPSRTLSSDIVSSHRKRAVSQQRIPAAWRNDSSNTPSPQRPPPRRLGPERFDFLNRTSESPSRKSLTPGSLREESKKPYKGPNYVDAWRASPSRSRTWADLPRRDSSPDFTQRGRQDSVRDVSQGSNAGPKQGPLRERSKTGVVPPPRRRSPSLSSSSDESDSMEPDDDDPWSPFHAEKDGDAGEFPALDYSRMSPSIYDLNSDFPQPNPSLILSSTTTSPDVASFPFPPTSNSPLISDSLSRNSSPRESLHRPCTCSPSTLNRRHADDEDVSRNVSVSPHGICPPRFADFIGGFYDRPKTSVANHSLRSIAIPSTLIVGNTNTSPSPSPSFPPFLTPTSSLPLRIRYQTLRTALLRCTLLSLPHYHLPTMHDSLPTIQPPSFAPDHCARIVSIITLALPIAEELEDHAIQSKCWYWLGRAETGRENWEQAWVAFEQALHFCVEGGEEQMNLEKWGEMVRERALGMEEPSFLGLKIGEELYDMAELGIESEEEEGKGGAVQWPLAWRMPTELQRRAFTEKEREYITHVPWGMKRLIGDSGR</sequence>
<feature type="region of interest" description="Disordered" evidence="1">
    <location>
        <begin position="34"/>
        <end position="251"/>
    </location>
</feature>
<keyword evidence="3" id="KW-1185">Reference proteome</keyword>
<dbReference type="AlphaFoldDB" id="A0A9P9E3J7"/>
<feature type="compositionally biased region" description="Polar residues" evidence="1">
    <location>
        <begin position="117"/>
        <end position="130"/>
    </location>
</feature>
<feature type="region of interest" description="Disordered" evidence="1">
    <location>
        <begin position="272"/>
        <end position="341"/>
    </location>
</feature>
<name>A0A9P9E3J7_9PLEO</name>
<evidence type="ECO:0000313" key="2">
    <source>
        <dbReference type="EMBL" id="KAH7130087.1"/>
    </source>
</evidence>
<feature type="compositionally biased region" description="Polar residues" evidence="1">
    <location>
        <begin position="60"/>
        <end position="73"/>
    </location>
</feature>